<feature type="domain" description="Deoxyribonuclease NucA/NucB" evidence="3">
    <location>
        <begin position="79"/>
        <end position="178"/>
    </location>
</feature>
<dbReference type="OrthoDB" id="3940630at2759"/>
<proteinExistence type="predicted"/>
<evidence type="ECO:0000256" key="2">
    <source>
        <dbReference type="SAM" id="SignalP"/>
    </source>
</evidence>
<feature type="signal peptide" evidence="2">
    <location>
        <begin position="1"/>
        <end position="18"/>
    </location>
</feature>
<evidence type="ECO:0000313" key="4">
    <source>
        <dbReference type="EMBL" id="KAF4310170.1"/>
    </source>
</evidence>
<dbReference type="AlphaFoldDB" id="A0A8H4IZB1"/>
<name>A0A8H4IZB1_9PEZI</name>
<evidence type="ECO:0000313" key="5">
    <source>
        <dbReference type="Proteomes" id="UP000572817"/>
    </source>
</evidence>
<feature type="region of interest" description="Disordered" evidence="1">
    <location>
        <begin position="89"/>
        <end position="139"/>
    </location>
</feature>
<dbReference type="InterPro" id="IPR029476">
    <property type="entry name" value="DNase_NucA_NucB"/>
</dbReference>
<dbReference type="Pfam" id="PF14040">
    <property type="entry name" value="DNase_NucA_NucB"/>
    <property type="match status" value="1"/>
</dbReference>
<feature type="compositionally biased region" description="Basic and acidic residues" evidence="1">
    <location>
        <begin position="110"/>
        <end position="129"/>
    </location>
</feature>
<evidence type="ECO:0000256" key="1">
    <source>
        <dbReference type="SAM" id="MobiDB-lite"/>
    </source>
</evidence>
<accession>A0A8H4IZB1</accession>
<comment type="caution">
    <text evidence="4">The sequence shown here is derived from an EMBL/GenBank/DDBJ whole genome shotgun (WGS) entry which is preliminary data.</text>
</comment>
<keyword evidence="2" id="KW-0732">Signal</keyword>
<dbReference type="Proteomes" id="UP000572817">
    <property type="component" value="Unassembled WGS sequence"/>
</dbReference>
<protein>
    <recommendedName>
        <fullName evidence="3">Deoxyribonuclease NucA/NucB domain-containing protein</fullName>
    </recommendedName>
</protein>
<sequence>MQLIQVLQISTLFSLISAYPAVPADDENGVLRPRYPDELSAGLLRRGDGKSEKSPKDLELDFKKYPGAFDVLEADCMMILCFGAPKTLQRGEPKDRSKRNTASGASLEPFHTDQLKKRETTRRSDKTNSPEEYPYESVEQGGKNALLIGVTEDAQTEQGKYLSGGYTSNSIKPGDWFQHSYTNIPDKSVYCKALVQKKSPDSVCKGRDKNDMINFVYQKEKEREGNKPWTFKHMQYGRDKWTKP</sequence>
<keyword evidence="5" id="KW-1185">Reference proteome</keyword>
<organism evidence="4 5">
    <name type="scientific">Botryosphaeria dothidea</name>
    <dbReference type="NCBI Taxonomy" id="55169"/>
    <lineage>
        <taxon>Eukaryota</taxon>
        <taxon>Fungi</taxon>
        <taxon>Dikarya</taxon>
        <taxon>Ascomycota</taxon>
        <taxon>Pezizomycotina</taxon>
        <taxon>Dothideomycetes</taxon>
        <taxon>Dothideomycetes incertae sedis</taxon>
        <taxon>Botryosphaeriales</taxon>
        <taxon>Botryosphaeriaceae</taxon>
        <taxon>Botryosphaeria</taxon>
    </lineage>
</organism>
<gene>
    <name evidence="4" type="ORF">GTA08_BOTSDO03061</name>
</gene>
<feature type="chain" id="PRO_5034897447" description="Deoxyribonuclease NucA/NucB domain-containing protein" evidence="2">
    <location>
        <begin position="19"/>
        <end position="244"/>
    </location>
</feature>
<dbReference type="EMBL" id="WWBZ02000016">
    <property type="protein sequence ID" value="KAF4310170.1"/>
    <property type="molecule type" value="Genomic_DNA"/>
</dbReference>
<reference evidence="4" key="1">
    <citation type="submission" date="2020-04" db="EMBL/GenBank/DDBJ databases">
        <title>Genome Assembly and Annotation of Botryosphaeria dothidea sdau 11-99, a Latent Pathogen of Apple Fruit Ring Rot in China.</title>
        <authorList>
            <person name="Yu C."/>
            <person name="Diao Y."/>
            <person name="Lu Q."/>
            <person name="Zhao J."/>
            <person name="Cui S."/>
            <person name="Peng C."/>
            <person name="He B."/>
            <person name="Liu H."/>
        </authorList>
    </citation>
    <scope>NUCLEOTIDE SEQUENCE [LARGE SCALE GENOMIC DNA]</scope>
    <source>
        <strain evidence="4">Sdau11-99</strain>
    </source>
</reference>
<evidence type="ECO:0000259" key="3">
    <source>
        <dbReference type="Pfam" id="PF14040"/>
    </source>
</evidence>